<dbReference type="InterPro" id="IPR010095">
    <property type="entry name" value="Cas12f1-like_TNB"/>
</dbReference>
<dbReference type="InterPro" id="IPR021027">
    <property type="entry name" value="Transposase_put_HTH"/>
</dbReference>
<name>A0A2I9DX91_9DEIO</name>
<sequence>MQHPEPWQSPVEEVTPIESTTLKAFRYRLYPTKAQTAALESTLLLCQRLYNGMLEERRGAYRKAGKSLTAYDQMKSLPEVKAALPEYAGVNAQVLQDVAKRLDKSFKGFFRRVRTGQTAGYPRFRGRDRYDSLTYPQPSQNSVSGDGKHVYLPKIGNVRLRLHRPFAGKLKTLAVKWEGQEWYAVLTCEVPKAEPLPETGSQVGIDVGTTWFYVTSAGEFCENHRFFQRSSKKLRVAQRTLARKPNKRSNRRRKARERVARLYRKTARQRLQLHHEEAEKLITNHDLICHENLNVKGMTQGNLGGQIHDVGWGQFFRLLSSKAAEAGRRVVTVDPRFTSQRCRVCGHTERGNRVTQANFRCMSCGHTENADVNAAQNILSLGQAFVAQRISTEIACPEKPRPHGLG</sequence>
<accession>A0A2I9DX91</accession>
<feature type="domain" description="Probable transposase IS891/IS1136/IS1341" evidence="8">
    <location>
        <begin position="187"/>
        <end position="300"/>
    </location>
</feature>
<dbReference type="Pfam" id="PF12323">
    <property type="entry name" value="HTH_OrfB_IS605"/>
    <property type="match status" value="1"/>
</dbReference>
<organism evidence="11 12">
    <name type="scientific">Deinococcus aerius</name>
    <dbReference type="NCBI Taxonomy" id="200253"/>
    <lineage>
        <taxon>Bacteria</taxon>
        <taxon>Thermotogati</taxon>
        <taxon>Deinococcota</taxon>
        <taxon>Deinococci</taxon>
        <taxon>Deinococcales</taxon>
        <taxon>Deinococcaceae</taxon>
        <taxon>Deinococcus</taxon>
    </lineage>
</organism>
<dbReference type="PANTHER" id="PTHR30405">
    <property type="entry name" value="TRANSPOSASE"/>
    <property type="match status" value="1"/>
</dbReference>
<feature type="domain" description="Cas12f1-like TNB" evidence="9">
    <location>
        <begin position="312"/>
        <end position="378"/>
    </location>
</feature>
<dbReference type="PANTHER" id="PTHR30405:SF25">
    <property type="entry name" value="RNA-GUIDED DNA ENDONUCLEASE INSQ-RELATED"/>
    <property type="match status" value="1"/>
</dbReference>
<proteinExistence type="inferred from homology"/>
<dbReference type="GO" id="GO:0006310">
    <property type="term" value="P:DNA recombination"/>
    <property type="evidence" value="ECO:0007669"/>
    <property type="project" value="UniProtKB-KW"/>
</dbReference>
<evidence type="ECO:0000256" key="1">
    <source>
        <dbReference type="ARBA" id="ARBA00008761"/>
    </source>
</evidence>
<dbReference type="InterPro" id="IPR001959">
    <property type="entry name" value="Transposase"/>
</dbReference>
<comment type="similarity">
    <text evidence="2">In the N-terminal section; belongs to the transposase 2 family.</text>
</comment>
<dbReference type="NCBIfam" id="NF040570">
    <property type="entry name" value="guided_TnpB"/>
    <property type="match status" value="1"/>
</dbReference>
<evidence type="ECO:0000256" key="4">
    <source>
        <dbReference type="ARBA" id="ARBA00022723"/>
    </source>
</evidence>
<evidence type="ECO:0000259" key="9">
    <source>
        <dbReference type="Pfam" id="PF07282"/>
    </source>
</evidence>
<keyword evidence="6" id="KW-0238">DNA-binding</keyword>
<dbReference type="GO" id="GO:0046872">
    <property type="term" value="F:metal ion binding"/>
    <property type="evidence" value="ECO:0007669"/>
    <property type="project" value="UniProtKB-KW"/>
</dbReference>
<keyword evidence="3" id="KW-0815">Transposition</keyword>
<evidence type="ECO:0000256" key="6">
    <source>
        <dbReference type="ARBA" id="ARBA00023125"/>
    </source>
</evidence>
<dbReference type="Pfam" id="PF01385">
    <property type="entry name" value="OrfB_IS605"/>
    <property type="match status" value="1"/>
</dbReference>
<dbReference type="Proteomes" id="UP000236569">
    <property type="component" value="Unassembled WGS sequence"/>
</dbReference>
<evidence type="ECO:0000313" key="11">
    <source>
        <dbReference type="EMBL" id="GBF05285.1"/>
    </source>
</evidence>
<protein>
    <submittedName>
        <fullName evidence="11">Transposase, IS605 OrfB family</fullName>
    </submittedName>
</protein>
<dbReference type="Pfam" id="PF07282">
    <property type="entry name" value="Cas12f1-like_TNB"/>
    <property type="match status" value="1"/>
</dbReference>
<dbReference type="InterPro" id="IPR051399">
    <property type="entry name" value="RNA-guided_DNA_endo/Transpos"/>
</dbReference>
<dbReference type="EMBL" id="BFAG01000004">
    <property type="protein sequence ID" value="GBF05285.1"/>
    <property type="molecule type" value="Genomic_DNA"/>
</dbReference>
<evidence type="ECO:0000256" key="2">
    <source>
        <dbReference type="ARBA" id="ARBA00011044"/>
    </source>
</evidence>
<evidence type="ECO:0000256" key="5">
    <source>
        <dbReference type="ARBA" id="ARBA00022833"/>
    </source>
</evidence>
<dbReference type="GO" id="GO:0032196">
    <property type="term" value="P:transposition"/>
    <property type="evidence" value="ECO:0007669"/>
    <property type="project" value="UniProtKB-KW"/>
</dbReference>
<comment type="similarity">
    <text evidence="1">In the C-terminal section; belongs to the transposase 35 family.</text>
</comment>
<keyword evidence="7" id="KW-0233">DNA recombination</keyword>
<dbReference type="AlphaFoldDB" id="A0A2I9DX91"/>
<feature type="domain" description="Transposase putative helix-turn-helix" evidence="10">
    <location>
        <begin position="22"/>
        <end position="66"/>
    </location>
</feature>
<gene>
    <name evidence="11" type="ORF">DAERI_040045</name>
</gene>
<keyword evidence="12" id="KW-1185">Reference proteome</keyword>
<keyword evidence="5" id="KW-0862">Zinc</keyword>
<evidence type="ECO:0000259" key="8">
    <source>
        <dbReference type="Pfam" id="PF01385"/>
    </source>
</evidence>
<comment type="caution">
    <text evidence="11">The sequence shown here is derived from an EMBL/GenBank/DDBJ whole genome shotgun (WGS) entry which is preliminary data.</text>
</comment>
<reference evidence="12" key="1">
    <citation type="submission" date="2018-01" db="EMBL/GenBank/DDBJ databases">
        <title>Draft Genome Sequence of the Radioresistant Bacterium Deinococcus aerius TR0125, Isolated from the Higher Atmosphere above Japan.</title>
        <authorList>
            <person name="Satoh K."/>
            <person name="Arai H."/>
            <person name="Sanzen T."/>
            <person name="Kawaguchi Y."/>
            <person name="Hayashi H."/>
            <person name="Yokobori S."/>
            <person name="Yamagishi A."/>
            <person name="Oono Y."/>
            <person name="Narumi I."/>
        </authorList>
    </citation>
    <scope>NUCLEOTIDE SEQUENCE [LARGE SCALE GENOMIC DNA]</scope>
    <source>
        <strain evidence="12">TR0125</strain>
    </source>
</reference>
<keyword evidence="4" id="KW-0479">Metal-binding</keyword>
<evidence type="ECO:0000313" key="12">
    <source>
        <dbReference type="Proteomes" id="UP000236569"/>
    </source>
</evidence>
<evidence type="ECO:0000256" key="7">
    <source>
        <dbReference type="ARBA" id="ARBA00023172"/>
    </source>
</evidence>
<dbReference type="GO" id="GO:0003677">
    <property type="term" value="F:DNA binding"/>
    <property type="evidence" value="ECO:0007669"/>
    <property type="project" value="UniProtKB-KW"/>
</dbReference>
<evidence type="ECO:0000259" key="10">
    <source>
        <dbReference type="Pfam" id="PF12323"/>
    </source>
</evidence>
<evidence type="ECO:0000256" key="3">
    <source>
        <dbReference type="ARBA" id="ARBA00022578"/>
    </source>
</evidence>